<comment type="subcellular location">
    <subcellularLocation>
        <location evidence="1">Membrane</location>
    </subcellularLocation>
    <subcellularLocation>
        <location evidence="2">Secreted</location>
    </subcellularLocation>
</comment>
<name>A0A2T0WNG7_9RHOB</name>
<dbReference type="GO" id="GO:0016020">
    <property type="term" value="C:membrane"/>
    <property type="evidence" value="ECO:0007669"/>
    <property type="project" value="UniProtKB-SubCell"/>
</dbReference>
<comment type="caution">
    <text evidence="9">The sequence shown here is derived from an EMBL/GenBank/DDBJ whole genome shotgun (WGS) entry which is preliminary data.</text>
</comment>
<evidence type="ECO:0000256" key="2">
    <source>
        <dbReference type="ARBA" id="ARBA00004613"/>
    </source>
</evidence>
<dbReference type="AlphaFoldDB" id="A0A2T0WNG7"/>
<evidence type="ECO:0000256" key="7">
    <source>
        <dbReference type="ARBA" id="ARBA00023136"/>
    </source>
</evidence>
<evidence type="ECO:0000256" key="6">
    <source>
        <dbReference type="ARBA" id="ARBA00023026"/>
    </source>
</evidence>
<keyword evidence="4" id="KW-0800">Toxin</keyword>
<dbReference type="InterPro" id="IPR050557">
    <property type="entry name" value="RTX_toxin/Mannuronan_C5-epim"/>
</dbReference>
<sequence>MPSSTSVLDRYTALTIAGSFAHVVYGEDRLPSSYRGKSDNGLDDAYNSFLALQGWTVLTPTLSGSGASYAAGGLYSGDTGGGDYDAQALVAETVLADGTKVVTLSFRGTDDNTNAVLGQAFTKNGLQGYYDGFEPLIDAVIAYVNKSSNGVDALVVTGHSLGGSMVDTFMMQDASRVSNSVDLEAIAVGSAGLVSSMVKNVDLSDYTLVANDGDLVVYPGLESWWVPTAVLSRNEHPDGTVLTFEMQNLDRLDDVANWWSTDYIVGLQHESKLYYENTLALTTDPLNGYFSGNLVIMGNGSDADGDNVEASGNDSDDPSANDNGSAALKGTGDADYIIGREGNDELLGFGGDDLLSGGAGNDTAKGGTGYDKLHGGVGQDALYGEGGNDHLWGGAGDDTLSGSVGNDTLDGGSGDDRLFAGSGNDRAFGGDSNDLLRGGGGLDWLWGDDGNDTLYGDTGADKLRGGTGADQLHGGAGSDNITGGGGDDRLYGDGENDFMQGSGGNDSIYGGAGNDRLRGDAGNDVLRGGDGADKLFGGNGRDSLKGDTGADLLRGEGGNDVLRGGAYHDTLVGGYGNDLLIGGSGRDVFVFAENHGRDVVRDFEIGIDRIRFDGLSNSDLSLSYKGDDTVIKGDGLEVILRSVHLDDLSHSDLFYN</sequence>
<dbReference type="PRINTS" id="PR00313">
    <property type="entry name" value="CABNDNGRPT"/>
</dbReference>
<protein>
    <submittedName>
        <fullName evidence="9">Ca2+-binding RTX toxin-like protein</fullName>
    </submittedName>
</protein>
<keyword evidence="5" id="KW-0677">Repeat</keyword>
<keyword evidence="3" id="KW-0964">Secreted</keyword>
<dbReference type="Gene3D" id="2.150.10.10">
    <property type="entry name" value="Serralysin-like metalloprotease, C-terminal"/>
    <property type="match status" value="4"/>
</dbReference>
<keyword evidence="6" id="KW-0843">Virulence</keyword>
<evidence type="ECO:0000313" key="9">
    <source>
        <dbReference type="EMBL" id="PRY88251.1"/>
    </source>
</evidence>
<keyword evidence="7" id="KW-0472">Membrane</keyword>
<evidence type="ECO:0000256" key="4">
    <source>
        <dbReference type="ARBA" id="ARBA00022656"/>
    </source>
</evidence>
<dbReference type="EMBL" id="PVTQ01000008">
    <property type="protein sequence ID" value="PRY88251.1"/>
    <property type="molecule type" value="Genomic_DNA"/>
</dbReference>
<dbReference type="GO" id="GO:0005576">
    <property type="term" value="C:extracellular region"/>
    <property type="evidence" value="ECO:0007669"/>
    <property type="project" value="UniProtKB-SubCell"/>
</dbReference>
<dbReference type="PRINTS" id="PR01488">
    <property type="entry name" value="RTXTOXINA"/>
</dbReference>
<evidence type="ECO:0000256" key="1">
    <source>
        <dbReference type="ARBA" id="ARBA00004370"/>
    </source>
</evidence>
<dbReference type="PANTHER" id="PTHR38340">
    <property type="entry name" value="S-LAYER PROTEIN"/>
    <property type="match status" value="1"/>
</dbReference>
<dbReference type="SUPFAM" id="SSF51120">
    <property type="entry name" value="beta-Roll"/>
    <property type="match status" value="3"/>
</dbReference>
<dbReference type="Gene3D" id="3.40.50.1820">
    <property type="entry name" value="alpha/beta hydrolase"/>
    <property type="match status" value="1"/>
</dbReference>
<evidence type="ECO:0000256" key="8">
    <source>
        <dbReference type="SAM" id="MobiDB-lite"/>
    </source>
</evidence>
<evidence type="ECO:0000313" key="10">
    <source>
        <dbReference type="Proteomes" id="UP000238392"/>
    </source>
</evidence>
<feature type="compositionally biased region" description="Gly residues" evidence="8">
    <location>
        <begin position="474"/>
        <end position="485"/>
    </location>
</feature>
<dbReference type="InterPro" id="IPR018511">
    <property type="entry name" value="Hemolysin-typ_Ca-bd_CS"/>
</dbReference>
<dbReference type="InterPro" id="IPR029058">
    <property type="entry name" value="AB_hydrolase_fold"/>
</dbReference>
<dbReference type="RefSeq" id="WP_106265263.1">
    <property type="nucleotide sequence ID" value="NZ_PVTQ01000008.1"/>
</dbReference>
<feature type="region of interest" description="Disordered" evidence="8">
    <location>
        <begin position="394"/>
        <end position="416"/>
    </location>
</feature>
<keyword evidence="10" id="KW-1185">Reference proteome</keyword>
<dbReference type="InterPro" id="IPR001343">
    <property type="entry name" value="Hemolysn_Ca-bd"/>
</dbReference>
<reference evidence="9 10" key="1">
    <citation type="submission" date="2018-03" db="EMBL/GenBank/DDBJ databases">
        <title>Genomic Encyclopedia of Archaeal and Bacterial Type Strains, Phase II (KMG-II): from individual species to whole genera.</title>
        <authorList>
            <person name="Goeker M."/>
        </authorList>
    </citation>
    <scope>NUCLEOTIDE SEQUENCE [LARGE SCALE GENOMIC DNA]</scope>
    <source>
        <strain evidence="9 10">DSM 100212</strain>
    </source>
</reference>
<dbReference type="Proteomes" id="UP000238392">
    <property type="component" value="Unassembled WGS sequence"/>
</dbReference>
<dbReference type="InterPro" id="IPR003995">
    <property type="entry name" value="RTX_toxin_determinant-A"/>
</dbReference>
<feature type="region of interest" description="Disordered" evidence="8">
    <location>
        <begin position="305"/>
        <end position="328"/>
    </location>
</feature>
<dbReference type="OrthoDB" id="7875393at2"/>
<organism evidence="9 10">
    <name type="scientific">Donghicola tyrosinivorans</name>
    <dbReference type="NCBI Taxonomy" id="1652492"/>
    <lineage>
        <taxon>Bacteria</taxon>
        <taxon>Pseudomonadati</taxon>
        <taxon>Pseudomonadota</taxon>
        <taxon>Alphaproteobacteria</taxon>
        <taxon>Rhodobacterales</taxon>
        <taxon>Roseobacteraceae</taxon>
        <taxon>Donghicola</taxon>
    </lineage>
</organism>
<gene>
    <name evidence="9" type="ORF">CLV74_10855</name>
</gene>
<dbReference type="Pfam" id="PF00353">
    <property type="entry name" value="HemolysinCabind"/>
    <property type="match status" value="5"/>
</dbReference>
<feature type="region of interest" description="Disordered" evidence="8">
    <location>
        <begin position="466"/>
        <end position="492"/>
    </location>
</feature>
<dbReference type="PROSITE" id="PS00330">
    <property type="entry name" value="HEMOLYSIN_CALCIUM"/>
    <property type="match status" value="4"/>
</dbReference>
<dbReference type="InterPro" id="IPR011049">
    <property type="entry name" value="Serralysin-like_metalloprot_C"/>
</dbReference>
<dbReference type="GO" id="GO:0090729">
    <property type="term" value="F:toxin activity"/>
    <property type="evidence" value="ECO:0007669"/>
    <property type="project" value="UniProtKB-KW"/>
</dbReference>
<dbReference type="GO" id="GO:0005509">
    <property type="term" value="F:calcium ion binding"/>
    <property type="evidence" value="ECO:0007669"/>
    <property type="project" value="InterPro"/>
</dbReference>
<dbReference type="SUPFAM" id="SSF53474">
    <property type="entry name" value="alpha/beta-Hydrolases"/>
    <property type="match status" value="1"/>
</dbReference>
<proteinExistence type="predicted"/>
<dbReference type="PANTHER" id="PTHR38340:SF1">
    <property type="entry name" value="S-LAYER PROTEIN"/>
    <property type="match status" value="1"/>
</dbReference>
<evidence type="ECO:0000256" key="5">
    <source>
        <dbReference type="ARBA" id="ARBA00022737"/>
    </source>
</evidence>
<accession>A0A2T0WNG7</accession>
<evidence type="ECO:0000256" key="3">
    <source>
        <dbReference type="ARBA" id="ARBA00022525"/>
    </source>
</evidence>